<dbReference type="RefSeq" id="WP_112746989.1">
    <property type="nucleotide sequence ID" value="NZ_QMFY01000005.1"/>
</dbReference>
<evidence type="ECO:0000313" key="8">
    <source>
        <dbReference type="Proteomes" id="UP000251889"/>
    </source>
</evidence>
<evidence type="ECO:0000259" key="6">
    <source>
        <dbReference type="Pfam" id="PF08281"/>
    </source>
</evidence>
<dbReference type="SUPFAM" id="SSF88659">
    <property type="entry name" value="Sigma3 and sigma4 domains of RNA polymerase sigma factors"/>
    <property type="match status" value="1"/>
</dbReference>
<dbReference type="Pfam" id="PF04542">
    <property type="entry name" value="Sigma70_r2"/>
    <property type="match status" value="1"/>
</dbReference>
<dbReference type="Proteomes" id="UP000251889">
    <property type="component" value="Unassembled WGS sequence"/>
</dbReference>
<evidence type="ECO:0000256" key="4">
    <source>
        <dbReference type="ARBA" id="ARBA00023163"/>
    </source>
</evidence>
<evidence type="ECO:0000256" key="2">
    <source>
        <dbReference type="ARBA" id="ARBA00023015"/>
    </source>
</evidence>
<organism evidence="7 8">
    <name type="scientific">Pseudochryseolinea flava</name>
    <dbReference type="NCBI Taxonomy" id="2059302"/>
    <lineage>
        <taxon>Bacteria</taxon>
        <taxon>Pseudomonadati</taxon>
        <taxon>Bacteroidota</taxon>
        <taxon>Cytophagia</taxon>
        <taxon>Cytophagales</taxon>
        <taxon>Fulvivirgaceae</taxon>
        <taxon>Pseudochryseolinea</taxon>
    </lineage>
</organism>
<dbReference type="InterPro" id="IPR007627">
    <property type="entry name" value="RNA_pol_sigma70_r2"/>
</dbReference>
<feature type="domain" description="RNA polymerase sigma-70 region 2" evidence="5">
    <location>
        <begin position="25"/>
        <end position="90"/>
    </location>
</feature>
<sequence length="189" mass="21789">MIKPIPTEILKRAIEGDRRAFQKIVEGHLSFAYAVAYRMLGNRADAEDITQDAFFRLWKNIPKYKVEIKLSTWLYKIVTNLCLDFLKSTRYRERKFMHDVEAANSVQSSLTPEDIMNGEELQNQLLQASEVLSPLQKAVFILRDLEALTVEETCEILSIDADGVKSNLFHARKKISATLKLIYETHEPK</sequence>
<keyword evidence="2" id="KW-0805">Transcription regulation</keyword>
<dbReference type="AlphaFoldDB" id="A0A364Y2C8"/>
<evidence type="ECO:0000313" key="7">
    <source>
        <dbReference type="EMBL" id="RAW00832.1"/>
    </source>
</evidence>
<reference evidence="7 8" key="1">
    <citation type="submission" date="2018-06" db="EMBL/GenBank/DDBJ databases">
        <title>Chryseolinea flavus sp. nov., a member of the phylum Bacteroidetes isolated from soil.</title>
        <authorList>
            <person name="Li Y."/>
            <person name="Wang J."/>
        </authorList>
    </citation>
    <scope>NUCLEOTIDE SEQUENCE [LARGE SCALE GENOMIC DNA]</scope>
    <source>
        <strain evidence="7 8">SDU1-6</strain>
    </source>
</reference>
<dbReference type="InterPro" id="IPR013324">
    <property type="entry name" value="RNA_pol_sigma_r3/r4-like"/>
</dbReference>
<dbReference type="Pfam" id="PF08281">
    <property type="entry name" value="Sigma70_r4_2"/>
    <property type="match status" value="1"/>
</dbReference>
<accession>A0A364Y2C8</accession>
<dbReference type="Gene3D" id="1.10.1740.10">
    <property type="match status" value="1"/>
</dbReference>
<keyword evidence="8" id="KW-1185">Reference proteome</keyword>
<comment type="caution">
    <text evidence="7">The sequence shown here is derived from an EMBL/GenBank/DDBJ whole genome shotgun (WGS) entry which is preliminary data.</text>
</comment>
<evidence type="ECO:0000256" key="3">
    <source>
        <dbReference type="ARBA" id="ARBA00023082"/>
    </source>
</evidence>
<dbReference type="InterPro" id="IPR014284">
    <property type="entry name" value="RNA_pol_sigma-70_dom"/>
</dbReference>
<dbReference type="PANTHER" id="PTHR43133">
    <property type="entry name" value="RNA POLYMERASE ECF-TYPE SIGMA FACTO"/>
    <property type="match status" value="1"/>
</dbReference>
<keyword evidence="4" id="KW-0804">Transcription</keyword>
<comment type="similarity">
    <text evidence="1">Belongs to the sigma-70 factor family. ECF subfamily.</text>
</comment>
<feature type="domain" description="RNA polymerase sigma factor 70 region 4 type 2" evidence="6">
    <location>
        <begin position="123"/>
        <end position="175"/>
    </location>
</feature>
<dbReference type="InterPro" id="IPR013325">
    <property type="entry name" value="RNA_pol_sigma_r2"/>
</dbReference>
<name>A0A364Y2C8_9BACT</name>
<dbReference type="GO" id="GO:0016987">
    <property type="term" value="F:sigma factor activity"/>
    <property type="evidence" value="ECO:0007669"/>
    <property type="project" value="UniProtKB-KW"/>
</dbReference>
<dbReference type="NCBIfam" id="TIGR02937">
    <property type="entry name" value="sigma70-ECF"/>
    <property type="match status" value="1"/>
</dbReference>
<dbReference type="InterPro" id="IPR039425">
    <property type="entry name" value="RNA_pol_sigma-70-like"/>
</dbReference>
<keyword evidence="3" id="KW-0731">Sigma factor</keyword>
<dbReference type="InterPro" id="IPR013249">
    <property type="entry name" value="RNA_pol_sigma70_r4_t2"/>
</dbReference>
<dbReference type="OrthoDB" id="9780326at2"/>
<dbReference type="SUPFAM" id="SSF88946">
    <property type="entry name" value="Sigma2 domain of RNA polymerase sigma factors"/>
    <property type="match status" value="1"/>
</dbReference>
<dbReference type="GO" id="GO:0006352">
    <property type="term" value="P:DNA-templated transcription initiation"/>
    <property type="evidence" value="ECO:0007669"/>
    <property type="project" value="InterPro"/>
</dbReference>
<dbReference type="PANTHER" id="PTHR43133:SF51">
    <property type="entry name" value="RNA POLYMERASE SIGMA FACTOR"/>
    <property type="match status" value="1"/>
</dbReference>
<dbReference type="GO" id="GO:0003677">
    <property type="term" value="F:DNA binding"/>
    <property type="evidence" value="ECO:0007669"/>
    <property type="project" value="InterPro"/>
</dbReference>
<evidence type="ECO:0008006" key="9">
    <source>
        <dbReference type="Google" id="ProtNLM"/>
    </source>
</evidence>
<dbReference type="Gene3D" id="1.10.10.10">
    <property type="entry name" value="Winged helix-like DNA-binding domain superfamily/Winged helix DNA-binding domain"/>
    <property type="match status" value="1"/>
</dbReference>
<dbReference type="InterPro" id="IPR036388">
    <property type="entry name" value="WH-like_DNA-bd_sf"/>
</dbReference>
<gene>
    <name evidence="7" type="ORF">DQQ10_11330</name>
</gene>
<proteinExistence type="inferred from homology"/>
<evidence type="ECO:0000256" key="1">
    <source>
        <dbReference type="ARBA" id="ARBA00010641"/>
    </source>
</evidence>
<protein>
    <recommendedName>
        <fullName evidence="9">RNA polymerase subunit sigma-70</fullName>
    </recommendedName>
</protein>
<evidence type="ECO:0000259" key="5">
    <source>
        <dbReference type="Pfam" id="PF04542"/>
    </source>
</evidence>
<dbReference type="EMBL" id="QMFY01000005">
    <property type="protein sequence ID" value="RAW00832.1"/>
    <property type="molecule type" value="Genomic_DNA"/>
</dbReference>